<organism evidence="24 25">
    <name type="scientific">Prunus persica</name>
    <name type="common">Peach</name>
    <name type="synonym">Amygdalus persica</name>
    <dbReference type="NCBI Taxonomy" id="3760"/>
    <lineage>
        <taxon>Eukaryota</taxon>
        <taxon>Viridiplantae</taxon>
        <taxon>Streptophyta</taxon>
        <taxon>Embryophyta</taxon>
        <taxon>Tracheophyta</taxon>
        <taxon>Spermatophyta</taxon>
        <taxon>Magnoliopsida</taxon>
        <taxon>eudicotyledons</taxon>
        <taxon>Gunneridae</taxon>
        <taxon>Pentapetalae</taxon>
        <taxon>rosids</taxon>
        <taxon>fabids</taxon>
        <taxon>Rosales</taxon>
        <taxon>Rosaceae</taxon>
        <taxon>Amygdaloideae</taxon>
        <taxon>Amygdaleae</taxon>
        <taxon>Prunus</taxon>
    </lineage>
</organism>
<evidence type="ECO:0000256" key="2">
    <source>
        <dbReference type="ARBA" id="ARBA00022527"/>
    </source>
</evidence>
<dbReference type="SMR" id="A0A251NT57"/>
<feature type="transmembrane region" description="Helical" evidence="20">
    <location>
        <begin position="488"/>
        <end position="510"/>
    </location>
</feature>
<accession>A0A251NT57</accession>
<keyword evidence="12 20" id="KW-0472">Membrane</keyword>
<evidence type="ECO:0000256" key="7">
    <source>
        <dbReference type="ARBA" id="ARBA00022734"/>
    </source>
</evidence>
<dbReference type="FunFam" id="3.30.200.20:FF:000059">
    <property type="entry name" value="S-receptor-like serine/threonine-protein kinase"/>
    <property type="match status" value="1"/>
</dbReference>
<dbReference type="FunFam" id="2.90.10.10:FF:000026">
    <property type="entry name" value="Serine/threonine-protein kinase"/>
    <property type="match status" value="1"/>
</dbReference>
<comment type="subcellular location">
    <subcellularLocation>
        <location evidence="1">Membrane</location>
        <topology evidence="1">Single-pass type I membrane protein</topology>
    </subcellularLocation>
</comment>
<keyword evidence="7" id="KW-0430">Lectin</keyword>
<evidence type="ECO:0000256" key="14">
    <source>
        <dbReference type="ARBA" id="ARBA00023170"/>
    </source>
</evidence>
<dbReference type="SMART" id="SM00108">
    <property type="entry name" value="B_lectin"/>
    <property type="match status" value="2"/>
</dbReference>
<dbReference type="GO" id="GO:0004672">
    <property type="term" value="F:protein kinase activity"/>
    <property type="evidence" value="ECO:0000318"/>
    <property type="project" value="GO_Central"/>
</dbReference>
<evidence type="ECO:0000256" key="5">
    <source>
        <dbReference type="ARBA" id="ARBA00022692"/>
    </source>
</evidence>
<dbReference type="InterPro" id="IPR001480">
    <property type="entry name" value="Bulb-type_lectin_dom"/>
</dbReference>
<dbReference type="CDD" id="cd14066">
    <property type="entry name" value="STKc_IRAK"/>
    <property type="match status" value="1"/>
</dbReference>
<dbReference type="EC" id="2.7.11.1" evidence="18"/>
<dbReference type="PROSITE" id="PS50948">
    <property type="entry name" value="PAN"/>
    <property type="match status" value="1"/>
</dbReference>
<dbReference type="Gene3D" id="1.10.510.10">
    <property type="entry name" value="Transferase(Phosphotransferase) domain 1"/>
    <property type="match status" value="1"/>
</dbReference>
<keyword evidence="9 18" id="KW-0418">Kinase</keyword>
<keyword evidence="11 20" id="KW-1133">Transmembrane helix</keyword>
<comment type="catalytic activity">
    <reaction evidence="16 18">
        <text>L-threonyl-[protein] + ATP = O-phospho-L-threonyl-[protein] + ADP + H(+)</text>
        <dbReference type="Rhea" id="RHEA:46608"/>
        <dbReference type="Rhea" id="RHEA-COMP:11060"/>
        <dbReference type="Rhea" id="RHEA-COMP:11605"/>
        <dbReference type="ChEBI" id="CHEBI:15378"/>
        <dbReference type="ChEBI" id="CHEBI:30013"/>
        <dbReference type="ChEBI" id="CHEBI:30616"/>
        <dbReference type="ChEBI" id="CHEBI:61977"/>
        <dbReference type="ChEBI" id="CHEBI:456216"/>
        <dbReference type="EC" id="2.7.11.1"/>
    </reaction>
</comment>
<evidence type="ECO:0000256" key="12">
    <source>
        <dbReference type="ARBA" id="ARBA00023136"/>
    </source>
</evidence>
<dbReference type="PIRSF" id="PIRSF000641">
    <property type="entry name" value="SRK"/>
    <property type="match status" value="1"/>
</dbReference>
<keyword evidence="25" id="KW-1185">Reference proteome</keyword>
<dbReference type="PROSITE" id="PS50927">
    <property type="entry name" value="BULB_LECTIN"/>
    <property type="match status" value="2"/>
</dbReference>
<dbReference type="GO" id="GO:0005524">
    <property type="term" value="F:ATP binding"/>
    <property type="evidence" value="ECO:0007669"/>
    <property type="project" value="UniProtKB-UniRule"/>
</dbReference>
<evidence type="ECO:0000259" key="23">
    <source>
        <dbReference type="PROSITE" id="PS50948"/>
    </source>
</evidence>
<dbReference type="AlphaFoldDB" id="A0A251NT57"/>
<evidence type="ECO:0000256" key="6">
    <source>
        <dbReference type="ARBA" id="ARBA00022729"/>
    </source>
</evidence>
<feature type="binding site" evidence="19">
    <location>
        <position position="579"/>
    </location>
    <ligand>
        <name>ATP</name>
        <dbReference type="ChEBI" id="CHEBI:30616"/>
    </ligand>
</feature>
<comment type="similarity">
    <text evidence="18">Belongs to the protein kinase superfamily. Ser/Thr protein kinase family.</text>
</comment>
<keyword evidence="8 18" id="KW-0547">Nucleotide-binding</keyword>
<feature type="domain" description="Bulb-type lectin" evidence="22">
    <location>
        <begin position="50"/>
        <end position="173"/>
    </location>
</feature>
<dbReference type="InterPro" id="IPR051343">
    <property type="entry name" value="G-type_lectin_kinases/EP1-like"/>
</dbReference>
<dbReference type="InterPro" id="IPR024171">
    <property type="entry name" value="SRK-like_kinase"/>
</dbReference>
<dbReference type="EMBL" id="CM007656">
    <property type="protein sequence ID" value="ONI01890.1"/>
    <property type="molecule type" value="Genomic_DNA"/>
</dbReference>
<evidence type="ECO:0000259" key="22">
    <source>
        <dbReference type="PROSITE" id="PS50927"/>
    </source>
</evidence>
<name>A0A251NT57_PRUPE</name>
<feature type="domain" description="Protein kinase" evidence="21">
    <location>
        <begin position="550"/>
        <end position="824"/>
    </location>
</feature>
<evidence type="ECO:0000256" key="19">
    <source>
        <dbReference type="PROSITE-ProRule" id="PRU10141"/>
    </source>
</evidence>
<evidence type="ECO:0000256" key="16">
    <source>
        <dbReference type="ARBA" id="ARBA00047899"/>
    </source>
</evidence>
<keyword evidence="10 18" id="KW-0067">ATP-binding</keyword>
<dbReference type="GO" id="GO:0106310">
    <property type="term" value="F:protein serine kinase activity"/>
    <property type="evidence" value="ECO:0007669"/>
    <property type="project" value="RHEA"/>
</dbReference>
<dbReference type="InterPro" id="IPR000719">
    <property type="entry name" value="Prot_kinase_dom"/>
</dbReference>
<keyword evidence="4 18" id="KW-0808">Transferase</keyword>
<feature type="domain" description="Bulb-type lectin" evidence="22">
    <location>
        <begin position="176"/>
        <end position="306"/>
    </location>
</feature>
<keyword evidence="5 20" id="KW-0812">Transmembrane</keyword>
<evidence type="ECO:0000256" key="1">
    <source>
        <dbReference type="ARBA" id="ARBA00004479"/>
    </source>
</evidence>
<keyword evidence="15" id="KW-0325">Glycoprotein</keyword>
<evidence type="ECO:0000259" key="21">
    <source>
        <dbReference type="PROSITE" id="PS50011"/>
    </source>
</evidence>
<evidence type="ECO:0000256" key="11">
    <source>
        <dbReference type="ARBA" id="ARBA00022989"/>
    </source>
</evidence>
<protein>
    <recommendedName>
        <fullName evidence="18">Receptor-like serine/threonine-protein kinase</fullName>
        <ecNumber evidence="18">2.7.11.1</ecNumber>
    </recommendedName>
</protein>
<dbReference type="Proteomes" id="UP000006882">
    <property type="component" value="Chromosome G6"/>
</dbReference>
<keyword evidence="6" id="KW-0732">Signal</keyword>
<evidence type="ECO:0000256" key="15">
    <source>
        <dbReference type="ARBA" id="ARBA00023180"/>
    </source>
</evidence>
<evidence type="ECO:0000256" key="13">
    <source>
        <dbReference type="ARBA" id="ARBA00023157"/>
    </source>
</evidence>
<dbReference type="Pfam" id="PF01453">
    <property type="entry name" value="B_lectin"/>
    <property type="match status" value="1"/>
</dbReference>
<evidence type="ECO:0000256" key="20">
    <source>
        <dbReference type="SAM" id="Phobius"/>
    </source>
</evidence>
<evidence type="ECO:0000256" key="17">
    <source>
        <dbReference type="ARBA" id="ARBA00048679"/>
    </source>
</evidence>
<dbReference type="SUPFAM" id="SSF56112">
    <property type="entry name" value="Protein kinase-like (PK-like)"/>
    <property type="match status" value="1"/>
</dbReference>
<dbReference type="PANTHER" id="PTHR47976:SF27">
    <property type="entry name" value="RECEPTOR-LIKE SERINE_THREONINE-PROTEIN KINASE"/>
    <property type="match status" value="1"/>
</dbReference>
<dbReference type="GO" id="GO:0004674">
    <property type="term" value="F:protein serine/threonine kinase activity"/>
    <property type="evidence" value="ECO:0007669"/>
    <property type="project" value="UniProtKB-KW"/>
</dbReference>
<evidence type="ECO:0000256" key="3">
    <source>
        <dbReference type="ARBA" id="ARBA00022536"/>
    </source>
</evidence>
<dbReference type="STRING" id="3760.A0A251NT57"/>
<proteinExistence type="inferred from homology"/>
<feature type="domain" description="Apple" evidence="23">
    <location>
        <begin position="367"/>
        <end position="451"/>
    </location>
</feature>
<dbReference type="OrthoDB" id="1668230at2759"/>
<evidence type="ECO:0000256" key="8">
    <source>
        <dbReference type="ARBA" id="ARBA00022741"/>
    </source>
</evidence>
<dbReference type="PROSITE" id="PS00108">
    <property type="entry name" value="PROTEIN_KINASE_ST"/>
    <property type="match status" value="1"/>
</dbReference>
<dbReference type="InterPro" id="IPR003609">
    <property type="entry name" value="Pan_app"/>
</dbReference>
<dbReference type="PANTHER" id="PTHR47976">
    <property type="entry name" value="G-TYPE LECTIN S-RECEPTOR-LIKE SERINE/THREONINE-PROTEIN KINASE SD2-5"/>
    <property type="match status" value="1"/>
</dbReference>
<evidence type="ECO:0000313" key="24">
    <source>
        <dbReference type="EMBL" id="ONI01890.1"/>
    </source>
</evidence>
<gene>
    <name evidence="24" type="ORF">PRUPE_6G165300</name>
</gene>
<dbReference type="SUPFAM" id="SSF51110">
    <property type="entry name" value="alpha-D-mannose-specific plant lectins"/>
    <property type="match status" value="2"/>
</dbReference>
<keyword evidence="3" id="KW-0245">EGF-like domain</keyword>
<dbReference type="PROSITE" id="PS00107">
    <property type="entry name" value="PROTEIN_KINASE_ATP"/>
    <property type="match status" value="1"/>
</dbReference>
<dbReference type="InterPro" id="IPR017441">
    <property type="entry name" value="Protein_kinase_ATP_BS"/>
</dbReference>
<dbReference type="PROSITE" id="PS50011">
    <property type="entry name" value="PROTEIN_KINASE_DOM"/>
    <property type="match status" value="1"/>
</dbReference>
<reference evidence="24 25" key="1">
    <citation type="journal article" date="2013" name="Nat. Genet.">
        <title>The high-quality draft genome of peach (Prunus persica) identifies unique patterns of genetic diversity, domestication and genome evolution.</title>
        <authorList>
            <consortium name="International Peach Genome Initiative"/>
            <person name="Verde I."/>
            <person name="Abbott A.G."/>
            <person name="Scalabrin S."/>
            <person name="Jung S."/>
            <person name="Shu S."/>
            <person name="Marroni F."/>
            <person name="Zhebentyayeva T."/>
            <person name="Dettori M.T."/>
            <person name="Grimwood J."/>
            <person name="Cattonaro F."/>
            <person name="Zuccolo A."/>
            <person name="Rossini L."/>
            <person name="Jenkins J."/>
            <person name="Vendramin E."/>
            <person name="Meisel L.A."/>
            <person name="Decroocq V."/>
            <person name="Sosinski B."/>
            <person name="Prochnik S."/>
            <person name="Mitros T."/>
            <person name="Policriti A."/>
            <person name="Cipriani G."/>
            <person name="Dondini L."/>
            <person name="Ficklin S."/>
            <person name="Goodstein D.M."/>
            <person name="Xuan P."/>
            <person name="Del Fabbro C."/>
            <person name="Aramini V."/>
            <person name="Copetti D."/>
            <person name="Gonzalez S."/>
            <person name="Horner D.S."/>
            <person name="Falchi R."/>
            <person name="Lucas S."/>
            <person name="Mica E."/>
            <person name="Maldonado J."/>
            <person name="Lazzari B."/>
            <person name="Bielenberg D."/>
            <person name="Pirona R."/>
            <person name="Miculan M."/>
            <person name="Barakat A."/>
            <person name="Testolin R."/>
            <person name="Stella A."/>
            <person name="Tartarini S."/>
            <person name="Tonutti P."/>
            <person name="Arus P."/>
            <person name="Orellana A."/>
            <person name="Wells C."/>
            <person name="Main D."/>
            <person name="Vizzotto G."/>
            <person name="Silva H."/>
            <person name="Salamini F."/>
            <person name="Schmutz J."/>
            <person name="Morgante M."/>
            <person name="Rokhsar D.S."/>
        </authorList>
    </citation>
    <scope>NUCLEOTIDE SEQUENCE [LARGE SCALE GENOMIC DNA]</scope>
    <source>
        <strain evidence="25">cv. Nemared</strain>
    </source>
</reference>
<dbReference type="GO" id="GO:0016020">
    <property type="term" value="C:membrane"/>
    <property type="evidence" value="ECO:0007669"/>
    <property type="project" value="UniProtKB-SubCell"/>
</dbReference>
<evidence type="ECO:0000256" key="9">
    <source>
        <dbReference type="ARBA" id="ARBA00022777"/>
    </source>
</evidence>
<dbReference type="SMART" id="SM00220">
    <property type="entry name" value="S_TKc"/>
    <property type="match status" value="1"/>
</dbReference>
<evidence type="ECO:0000256" key="18">
    <source>
        <dbReference type="PIRNR" id="PIRNR000641"/>
    </source>
</evidence>
<sequence>MPYQFKLRSENNPRFSYLSMASSIRIVAFLLSVFSLGGEGARQNNSTQLISPGSSLSPISSPSSWLSPSGHFAFGFYKKGAGFAIGIWLVGTDKQTIVWTENRDDLPVTSNAILRLTSDGKLVLSDRERQKNLIVTTGTNSPTDSAASSASMLDSGNFVLYNGRRDVIWESFNHPTDTILGGQILPVGGSLISSLSENDHSTGRFHLNMQADGNLVLYSANSENSSADAYWSSGTYLQRQLQLYLNATGRLVLINSTSWEESYVLDYDESSKTNYKNGTIYRATLDVDGNFRLYSHESDVSTGKFQPSLILWQALDDPCDVKGFCGLNSYCTFYDNQPNCLCLPGTDYADSDRRIVGCLRNYTKVECNDGKENTSSYHMITMENMVLEDIVYYEARMPTVKECSRSCLEDCNCGAAVFYSGSNVCAKQNLPLRYVRRDPKESSTAVFKIGNIISGSIGNNHNNTNPAIPLNPNTTVVTTTDKKLIKQILVLTLALILFSCAALAVSGFYISKIRLLRYKRLTEINGDLGLADEELTLRAFSYNELRRATNGFKEELGKGSFGAVYKGALNKGKKIIAVKRLEKLVEEGEREFRAEMQAIGRTHHKNLVRLLGYSAEDSKRLLVYEYMSNGSLADLLFRNEWKPTWSERVTIALDVARGLLYLHEECKAPIIHCDIKPQNILMDEFWNAKISDFGLAKLLMPDQTRTFTGVRGTRGYLAPEWQKNTPISVKADVYSYGIVLLEIVCCRRNMDVNVRAEEIILSTWVYKCFVGRELHKLVGGQEVDKKTLENMVKVGLWCIQDEPALRPSMKSVVLMLQGITDIAIPPCPTATSM</sequence>
<dbReference type="InterPro" id="IPR008271">
    <property type="entry name" value="Ser/Thr_kinase_AS"/>
</dbReference>
<dbReference type="Gene3D" id="3.30.200.20">
    <property type="entry name" value="Phosphorylase Kinase, domain 1"/>
    <property type="match status" value="1"/>
</dbReference>
<dbReference type="InterPro" id="IPR011009">
    <property type="entry name" value="Kinase-like_dom_sf"/>
</dbReference>
<dbReference type="InterPro" id="IPR036426">
    <property type="entry name" value="Bulb-type_lectin_dom_sf"/>
</dbReference>
<keyword evidence="14" id="KW-0675">Receptor</keyword>
<dbReference type="FunFam" id="1.10.510.10:FF:000237">
    <property type="entry name" value="G-type lectin S-receptor-like serine/threonine-protein kinase"/>
    <property type="match status" value="1"/>
</dbReference>
<keyword evidence="13" id="KW-1015">Disulfide bond</keyword>
<dbReference type="Gene3D" id="2.90.10.10">
    <property type="entry name" value="Bulb-type lectin domain"/>
    <property type="match status" value="2"/>
</dbReference>
<evidence type="ECO:0000256" key="10">
    <source>
        <dbReference type="ARBA" id="ARBA00022840"/>
    </source>
</evidence>
<dbReference type="Pfam" id="PF00069">
    <property type="entry name" value="Pkinase"/>
    <property type="match status" value="1"/>
</dbReference>
<comment type="catalytic activity">
    <reaction evidence="17 18">
        <text>L-seryl-[protein] + ATP = O-phospho-L-seryl-[protein] + ADP + H(+)</text>
        <dbReference type="Rhea" id="RHEA:17989"/>
        <dbReference type="Rhea" id="RHEA-COMP:9863"/>
        <dbReference type="Rhea" id="RHEA-COMP:11604"/>
        <dbReference type="ChEBI" id="CHEBI:15378"/>
        <dbReference type="ChEBI" id="CHEBI:29999"/>
        <dbReference type="ChEBI" id="CHEBI:30616"/>
        <dbReference type="ChEBI" id="CHEBI:83421"/>
        <dbReference type="ChEBI" id="CHEBI:456216"/>
        <dbReference type="EC" id="2.7.11.1"/>
    </reaction>
</comment>
<keyword evidence="2 18" id="KW-0723">Serine/threonine-protein kinase</keyword>
<evidence type="ECO:0000313" key="25">
    <source>
        <dbReference type="Proteomes" id="UP000006882"/>
    </source>
</evidence>
<dbReference type="Gramene" id="ONI01890">
    <property type="protein sequence ID" value="ONI01890"/>
    <property type="gene ID" value="PRUPE_6G165300"/>
</dbReference>
<evidence type="ECO:0000256" key="4">
    <source>
        <dbReference type="ARBA" id="ARBA00022679"/>
    </source>
</evidence>
<dbReference type="GO" id="GO:0030246">
    <property type="term" value="F:carbohydrate binding"/>
    <property type="evidence" value="ECO:0007669"/>
    <property type="project" value="UniProtKB-KW"/>
</dbReference>